<dbReference type="EMBL" id="AAXA02000013">
    <property type="protein sequence ID" value="EDR47195.1"/>
    <property type="molecule type" value="Genomic_DNA"/>
</dbReference>
<reference evidence="2 3" key="1">
    <citation type="submission" date="2007-10" db="EMBL/GenBank/DDBJ databases">
        <title>Draft genome sequence of Dorea formicigenerans(ATCC 27755).</title>
        <authorList>
            <person name="Sudarsanam P."/>
            <person name="Ley R."/>
            <person name="Guruge J."/>
            <person name="Turnbaugh P.J."/>
            <person name="Mahowald M."/>
            <person name="Liep D."/>
            <person name="Gordon J."/>
        </authorList>
    </citation>
    <scope>NUCLEOTIDE SEQUENCE [LARGE SCALE GENOMIC DNA]</scope>
    <source>
        <strain evidence="2 3">ATCC 27755</strain>
    </source>
</reference>
<protein>
    <submittedName>
        <fullName evidence="2">Uncharacterized protein</fullName>
    </submittedName>
</protein>
<name>B0G5Z5_9FIRM</name>
<evidence type="ECO:0000313" key="3">
    <source>
        <dbReference type="Proteomes" id="UP000005359"/>
    </source>
</evidence>
<evidence type="ECO:0000313" key="2">
    <source>
        <dbReference type="EMBL" id="EDR47195.1"/>
    </source>
</evidence>
<proteinExistence type="predicted"/>
<dbReference type="Proteomes" id="UP000005359">
    <property type="component" value="Unassembled WGS sequence"/>
</dbReference>
<keyword evidence="1" id="KW-1133">Transmembrane helix</keyword>
<comment type="caution">
    <text evidence="2">The sequence shown here is derived from an EMBL/GenBank/DDBJ whole genome shotgun (WGS) entry which is preliminary data.</text>
</comment>
<reference evidence="2 3" key="2">
    <citation type="submission" date="2007-10" db="EMBL/GenBank/DDBJ databases">
        <authorList>
            <person name="Fulton L."/>
            <person name="Clifton S."/>
            <person name="Fulton B."/>
            <person name="Xu J."/>
            <person name="Minx P."/>
            <person name="Pepin K.H."/>
            <person name="Johnson M."/>
            <person name="Thiruvilangam P."/>
            <person name="Bhonagiri V."/>
            <person name="Nash W.E."/>
            <person name="Wang C."/>
            <person name="Mardis E.R."/>
            <person name="Wilson R.K."/>
        </authorList>
    </citation>
    <scope>NUCLEOTIDE SEQUENCE [LARGE SCALE GENOMIC DNA]</scope>
    <source>
        <strain evidence="2 3">ATCC 27755</strain>
    </source>
</reference>
<dbReference type="PaxDb" id="411461-DORFOR_01687"/>
<keyword evidence="1" id="KW-0812">Transmembrane</keyword>
<accession>B0G5Z5</accession>
<feature type="transmembrane region" description="Helical" evidence="1">
    <location>
        <begin position="14"/>
        <end position="33"/>
    </location>
</feature>
<evidence type="ECO:0000256" key="1">
    <source>
        <dbReference type="SAM" id="Phobius"/>
    </source>
</evidence>
<sequence>MLYFITNFFMLQEVFNFIFSFIFPAIHSMFLIFPDCKLTVF</sequence>
<gene>
    <name evidence="2" type="ORF">DORFOR_01687</name>
</gene>
<keyword evidence="1" id="KW-0472">Membrane</keyword>
<dbReference type="AlphaFoldDB" id="B0G5Z5"/>
<dbReference type="STRING" id="411461.DORFOR_01687"/>
<organism evidence="2 3">
    <name type="scientific">Dorea formicigenerans ATCC 27755</name>
    <dbReference type="NCBI Taxonomy" id="411461"/>
    <lineage>
        <taxon>Bacteria</taxon>
        <taxon>Bacillati</taxon>
        <taxon>Bacillota</taxon>
        <taxon>Clostridia</taxon>
        <taxon>Lachnospirales</taxon>
        <taxon>Lachnospiraceae</taxon>
        <taxon>Dorea</taxon>
    </lineage>
</organism>